<sequence>MLPIIRRNVYWAMSQTPKHLSSRKLCSTESPPIITNESSNDKAVITLNRPHVHNCINATLACGLYEALKKFEKKSLLIIKGAGQAFSSGGDLKWIFQSRNAEGFKMFTYHNACILKIATYPTPCIALMDGFTFGGGVGLSRFCKYRVATERTRLGMPETLIGFHPNSAASYFFTRMEGRLGWYLALTGETLEGSDVVRAGFATHYCRSDRLENLERDLLNSPSSEESEVENILSEYSENLPEFSLRDELEKIEECFSASSMEEVFTKLEQTGSKKTLELLKQLSPTALKVTFRQLEKSGNMSLKQCLNMEYSLTASFLLFHDFPEGIRTKFIDKGKKPRWAYSTLTEVPEDVVNKHFETRPGEENQRKLLEPMGDLL</sequence>
<gene>
    <name evidence="9" type="ORF">PHAECO_LOCUS10989</name>
</gene>
<dbReference type="AlphaFoldDB" id="A0A9P0GX13"/>
<evidence type="ECO:0000313" key="10">
    <source>
        <dbReference type="Proteomes" id="UP001153737"/>
    </source>
</evidence>
<dbReference type="Pfam" id="PF16113">
    <property type="entry name" value="ECH_2"/>
    <property type="match status" value="1"/>
</dbReference>
<dbReference type="PANTHER" id="PTHR43176:SF3">
    <property type="entry name" value="3-HYDROXYISOBUTYRYL-COA HYDROLASE, MITOCHONDRIAL"/>
    <property type="match status" value="1"/>
</dbReference>
<evidence type="ECO:0000256" key="5">
    <source>
        <dbReference type="ARBA" id="ARBA00022801"/>
    </source>
</evidence>
<dbReference type="PANTHER" id="PTHR43176">
    <property type="entry name" value="3-HYDROXYISOBUTYRYL-COA HYDROLASE-RELATED"/>
    <property type="match status" value="1"/>
</dbReference>
<evidence type="ECO:0000256" key="1">
    <source>
        <dbReference type="ARBA" id="ARBA00001709"/>
    </source>
</evidence>
<organism evidence="9 10">
    <name type="scientific">Phaedon cochleariae</name>
    <name type="common">Mustard beetle</name>
    <dbReference type="NCBI Taxonomy" id="80249"/>
    <lineage>
        <taxon>Eukaryota</taxon>
        <taxon>Metazoa</taxon>
        <taxon>Ecdysozoa</taxon>
        <taxon>Arthropoda</taxon>
        <taxon>Hexapoda</taxon>
        <taxon>Insecta</taxon>
        <taxon>Pterygota</taxon>
        <taxon>Neoptera</taxon>
        <taxon>Endopterygota</taxon>
        <taxon>Coleoptera</taxon>
        <taxon>Polyphaga</taxon>
        <taxon>Cucujiformia</taxon>
        <taxon>Chrysomeloidea</taxon>
        <taxon>Chrysomelidae</taxon>
        <taxon>Chrysomelinae</taxon>
        <taxon>Chrysomelini</taxon>
        <taxon>Phaedon</taxon>
    </lineage>
</organism>
<reference evidence="9" key="2">
    <citation type="submission" date="2022-10" db="EMBL/GenBank/DDBJ databases">
        <authorList>
            <consortium name="ENA_rothamsted_submissions"/>
            <consortium name="culmorum"/>
            <person name="King R."/>
        </authorList>
    </citation>
    <scope>NUCLEOTIDE SEQUENCE</scope>
</reference>
<keyword evidence="10" id="KW-1185">Reference proteome</keyword>
<dbReference type="InterPro" id="IPR029045">
    <property type="entry name" value="ClpP/crotonase-like_dom_sf"/>
</dbReference>
<name>A0A9P0GX13_PHACE</name>
<dbReference type="NCBIfam" id="NF004127">
    <property type="entry name" value="PRK05617.1"/>
    <property type="match status" value="1"/>
</dbReference>
<dbReference type="Gene3D" id="3.90.226.10">
    <property type="entry name" value="2-enoyl-CoA Hydratase, Chain A, domain 1"/>
    <property type="match status" value="1"/>
</dbReference>
<dbReference type="GO" id="GO:0005739">
    <property type="term" value="C:mitochondrion"/>
    <property type="evidence" value="ECO:0007669"/>
    <property type="project" value="TreeGrafter"/>
</dbReference>
<dbReference type="InterPro" id="IPR045004">
    <property type="entry name" value="ECH_dom"/>
</dbReference>
<dbReference type="EMBL" id="OU896713">
    <property type="protein sequence ID" value="CAH1175668.1"/>
    <property type="molecule type" value="Genomic_DNA"/>
</dbReference>
<protein>
    <recommendedName>
        <fullName evidence="4">3-hydroxyisobutyryl-CoA hydrolase, mitochondrial</fullName>
        <ecNumber evidence="3">3.1.2.4</ecNumber>
    </recommendedName>
    <alternativeName>
        <fullName evidence="7">3-hydroxyisobutyryl-coenzyme A hydrolase</fullName>
    </alternativeName>
</protein>
<evidence type="ECO:0000256" key="7">
    <source>
        <dbReference type="ARBA" id="ARBA00031181"/>
    </source>
</evidence>
<feature type="domain" description="Enoyl-CoA hydratase/isomerase" evidence="8">
    <location>
        <begin position="43"/>
        <end position="357"/>
    </location>
</feature>
<dbReference type="GO" id="GO:0006574">
    <property type="term" value="P:L-valine catabolic process"/>
    <property type="evidence" value="ECO:0007669"/>
    <property type="project" value="TreeGrafter"/>
</dbReference>
<evidence type="ECO:0000256" key="3">
    <source>
        <dbReference type="ARBA" id="ARBA00011915"/>
    </source>
</evidence>
<evidence type="ECO:0000313" key="9">
    <source>
        <dbReference type="EMBL" id="CAH1175668.1"/>
    </source>
</evidence>
<dbReference type="GO" id="GO:0003860">
    <property type="term" value="F:3-hydroxyisobutyryl-CoA hydrolase activity"/>
    <property type="evidence" value="ECO:0007669"/>
    <property type="project" value="UniProtKB-EC"/>
</dbReference>
<proteinExistence type="inferred from homology"/>
<dbReference type="OrthoDB" id="3936150at2759"/>
<comment type="similarity">
    <text evidence="2">Belongs to the enoyl-CoA hydratase/isomerase family.</text>
</comment>
<comment type="function">
    <text evidence="6">Hydrolyzes 3-hydroxyisobutyryl-CoA (HIBYL-CoA), a saline catabolite. Has high activity toward isobutyryl-CoA. Could be an isobutyryl-CoA dehydrogenase that functions in valine catabolism. Also hydrolyzes 3-hydroxypropanoyl-CoA.</text>
</comment>
<dbReference type="CDD" id="cd06558">
    <property type="entry name" value="crotonase-like"/>
    <property type="match status" value="1"/>
</dbReference>
<evidence type="ECO:0000256" key="2">
    <source>
        <dbReference type="ARBA" id="ARBA00005254"/>
    </source>
</evidence>
<accession>A0A9P0GX13</accession>
<dbReference type="EC" id="3.1.2.4" evidence="3"/>
<dbReference type="InterPro" id="IPR032259">
    <property type="entry name" value="HIBYL-CoA-H"/>
</dbReference>
<dbReference type="Proteomes" id="UP001153737">
    <property type="component" value="Chromosome 7"/>
</dbReference>
<evidence type="ECO:0000256" key="6">
    <source>
        <dbReference type="ARBA" id="ARBA00024871"/>
    </source>
</evidence>
<keyword evidence="5" id="KW-0378">Hydrolase</keyword>
<evidence type="ECO:0000259" key="8">
    <source>
        <dbReference type="Pfam" id="PF16113"/>
    </source>
</evidence>
<reference evidence="9" key="1">
    <citation type="submission" date="2022-01" db="EMBL/GenBank/DDBJ databases">
        <authorList>
            <person name="King R."/>
        </authorList>
    </citation>
    <scope>NUCLEOTIDE SEQUENCE</scope>
</reference>
<dbReference type="SUPFAM" id="SSF52096">
    <property type="entry name" value="ClpP/crotonase"/>
    <property type="match status" value="1"/>
</dbReference>
<comment type="catalytic activity">
    <reaction evidence="1">
        <text>3-hydroxy-2-methylpropanoyl-CoA + H2O = 3-hydroxy-2-methylpropanoate + CoA + H(+)</text>
        <dbReference type="Rhea" id="RHEA:20888"/>
        <dbReference type="ChEBI" id="CHEBI:11805"/>
        <dbReference type="ChEBI" id="CHEBI:15377"/>
        <dbReference type="ChEBI" id="CHEBI:15378"/>
        <dbReference type="ChEBI" id="CHEBI:57287"/>
        <dbReference type="ChEBI" id="CHEBI:57340"/>
        <dbReference type="EC" id="3.1.2.4"/>
    </reaction>
</comment>
<evidence type="ECO:0000256" key="4">
    <source>
        <dbReference type="ARBA" id="ARBA00016714"/>
    </source>
</evidence>